<dbReference type="EMBL" id="SGKU01000027">
    <property type="protein sequence ID" value="NFA42975.1"/>
    <property type="molecule type" value="Genomic_DNA"/>
</dbReference>
<reference evidence="1 2" key="1">
    <citation type="submission" date="2019-02" db="EMBL/GenBank/DDBJ databases">
        <title>Genome sequencing of Clostridium botulinum clinical isolates.</title>
        <authorList>
            <person name="Brunt J."/>
            <person name="Van Vliet A.H.M."/>
            <person name="Stringer S.C."/>
            <person name="Grant K.A."/>
            <person name="Carter A.C."/>
            <person name="Peck M.W."/>
        </authorList>
    </citation>
    <scope>NUCLEOTIDE SEQUENCE [LARGE SCALE GENOMIC DNA]</scope>
    <source>
        <strain evidence="1 2">H113700579</strain>
    </source>
</reference>
<sequence length="87" mass="9973">MDKEYFKDLVKEMIEQEVILTDKPTVVEAILGGAYYKGKKESENGIKTINIKATIDLLNVAEDYLRAINNRKCIEVREIIKGLELEL</sequence>
<accession>A0A6B4TA60</accession>
<name>A0A6B4TA60_CLOBO</name>
<gene>
    <name evidence="1" type="ORF">EXM65_10400</name>
</gene>
<organism evidence="1 2">
    <name type="scientific">Clostridium botulinum</name>
    <dbReference type="NCBI Taxonomy" id="1491"/>
    <lineage>
        <taxon>Bacteria</taxon>
        <taxon>Bacillati</taxon>
        <taxon>Bacillota</taxon>
        <taxon>Clostridia</taxon>
        <taxon>Eubacteriales</taxon>
        <taxon>Clostridiaceae</taxon>
        <taxon>Clostridium</taxon>
    </lineage>
</organism>
<dbReference type="Proteomes" id="UP000472355">
    <property type="component" value="Unassembled WGS sequence"/>
</dbReference>
<dbReference type="RefSeq" id="WP_061281841.1">
    <property type="nucleotide sequence ID" value="NZ_LFOM01000041.1"/>
</dbReference>
<comment type="caution">
    <text evidence="1">The sequence shown here is derived from an EMBL/GenBank/DDBJ whole genome shotgun (WGS) entry which is preliminary data.</text>
</comment>
<evidence type="ECO:0000313" key="2">
    <source>
        <dbReference type="Proteomes" id="UP000472355"/>
    </source>
</evidence>
<protein>
    <submittedName>
        <fullName evidence="1">Uncharacterized protein</fullName>
    </submittedName>
</protein>
<evidence type="ECO:0000313" key="1">
    <source>
        <dbReference type="EMBL" id="NFA42975.1"/>
    </source>
</evidence>
<proteinExistence type="predicted"/>
<dbReference type="AlphaFoldDB" id="A0A6B4TA60"/>